<name>A0A0V0QSH3_PSEPJ</name>
<proteinExistence type="predicted"/>
<dbReference type="Proteomes" id="UP000054937">
    <property type="component" value="Unassembled WGS sequence"/>
</dbReference>
<dbReference type="Gene3D" id="3.30.1520.10">
    <property type="entry name" value="Phox-like domain"/>
    <property type="match status" value="1"/>
</dbReference>
<dbReference type="InterPro" id="IPR001683">
    <property type="entry name" value="PX_dom"/>
</dbReference>
<dbReference type="Pfam" id="PF00787">
    <property type="entry name" value="PX"/>
    <property type="match status" value="1"/>
</dbReference>
<keyword evidence="3" id="KW-1185">Reference proteome</keyword>
<dbReference type="InParanoid" id="A0A0V0QSH3"/>
<accession>A0A0V0QSH3</accession>
<evidence type="ECO:0000313" key="2">
    <source>
        <dbReference type="EMBL" id="KRX05127.1"/>
    </source>
</evidence>
<sequence>MSEREQKQNLLRDEILDKGFDQEQFIIDEFVGIIRKPKVDYLHQQISEKHYNIDDFLNFMRNQKIEGDDIDNWTLDELKEKVSFFQNEYYPLYQEPEEDLLKSINQSQNGGQFGLGRSMIMNKNDRKNLLSSSIIKNKNRNNEQNNQKLAMDFNNINQSLNFEKFNQQQLDVIDEDDESNNASSKKSRVSQGYTDDLYNTSKIKKLITVKNQNNSYSCDEFIKQIKCDVQQSNLPKNNPLKIQIIEWEKVNGGIFGWTDRHIQYSIYTNPYEWVVKRRLNDFYILRGILTKMYPGKIIPPLEENHKESNPTDINKRIQHLSFFCNHLQQEDELWSNEFTQIFFSNQEEWHKSEELFKQKYNKEIKKAVNSNSGFITCKISTENVNYDNNIQDYIHFVEANYAELSEQTKNLASTFQHLNECFNKITQVHQNLVMGVKNFNICLEKNIEKNSELQKILNNNTQLQEVQKNVTGMIQSWAKQFKQQGQIADQLEGLFKYHKHQISSMKDQGKQFSANRDKFIKNMINFNKQVNENPDLQNSQQFLNEKQKVYCKFGYWAQTFYESSQVNLWSQKNDYIQFMNYFTRYQTMSINEACKAWSKNIDKYFVNPLPQPKQQLENIDLLQSMIYKK</sequence>
<reference evidence="2 3" key="1">
    <citation type="journal article" date="2015" name="Sci. Rep.">
        <title>Genome of the facultative scuticociliatosis pathogen Pseudocohnilembus persalinus provides insight into its virulence through horizontal gene transfer.</title>
        <authorList>
            <person name="Xiong J."/>
            <person name="Wang G."/>
            <person name="Cheng J."/>
            <person name="Tian M."/>
            <person name="Pan X."/>
            <person name="Warren A."/>
            <person name="Jiang C."/>
            <person name="Yuan D."/>
            <person name="Miao W."/>
        </authorList>
    </citation>
    <scope>NUCLEOTIDE SEQUENCE [LARGE SCALE GENOMIC DNA]</scope>
    <source>
        <strain evidence="2">36N120E</strain>
    </source>
</reference>
<dbReference type="SUPFAM" id="SSF64268">
    <property type="entry name" value="PX domain"/>
    <property type="match status" value="1"/>
</dbReference>
<protein>
    <submittedName>
        <fullName evidence="2">Phox homologous domain</fullName>
    </submittedName>
</protein>
<dbReference type="PANTHER" id="PTHR10555">
    <property type="entry name" value="SORTING NEXIN"/>
    <property type="match status" value="1"/>
</dbReference>
<dbReference type="OrthoDB" id="422186at2759"/>
<dbReference type="GO" id="GO:0005768">
    <property type="term" value="C:endosome"/>
    <property type="evidence" value="ECO:0007669"/>
    <property type="project" value="TreeGrafter"/>
</dbReference>
<dbReference type="PROSITE" id="PS50195">
    <property type="entry name" value="PX"/>
    <property type="match status" value="1"/>
</dbReference>
<dbReference type="SMART" id="SM00312">
    <property type="entry name" value="PX"/>
    <property type="match status" value="1"/>
</dbReference>
<feature type="domain" description="PX" evidence="1">
    <location>
        <begin position="242"/>
        <end position="350"/>
    </location>
</feature>
<comment type="caution">
    <text evidence="2">The sequence shown here is derived from an EMBL/GenBank/DDBJ whole genome shotgun (WGS) entry which is preliminary data.</text>
</comment>
<evidence type="ECO:0000259" key="1">
    <source>
        <dbReference type="PROSITE" id="PS50195"/>
    </source>
</evidence>
<dbReference type="OMA" id="MSINEAC"/>
<gene>
    <name evidence="2" type="ORF">PPERSA_06761</name>
</gene>
<evidence type="ECO:0000313" key="3">
    <source>
        <dbReference type="Proteomes" id="UP000054937"/>
    </source>
</evidence>
<dbReference type="GO" id="GO:0035091">
    <property type="term" value="F:phosphatidylinositol binding"/>
    <property type="evidence" value="ECO:0007669"/>
    <property type="project" value="InterPro"/>
</dbReference>
<organism evidence="2 3">
    <name type="scientific">Pseudocohnilembus persalinus</name>
    <name type="common">Ciliate</name>
    <dbReference type="NCBI Taxonomy" id="266149"/>
    <lineage>
        <taxon>Eukaryota</taxon>
        <taxon>Sar</taxon>
        <taxon>Alveolata</taxon>
        <taxon>Ciliophora</taxon>
        <taxon>Intramacronucleata</taxon>
        <taxon>Oligohymenophorea</taxon>
        <taxon>Scuticociliatia</taxon>
        <taxon>Philasterida</taxon>
        <taxon>Pseudocohnilembidae</taxon>
        <taxon>Pseudocohnilembus</taxon>
    </lineage>
</organism>
<dbReference type="InterPro" id="IPR036871">
    <property type="entry name" value="PX_dom_sf"/>
</dbReference>
<dbReference type="EMBL" id="LDAU01000110">
    <property type="protein sequence ID" value="KRX05127.1"/>
    <property type="molecule type" value="Genomic_DNA"/>
</dbReference>
<dbReference type="PANTHER" id="PTHR10555:SF170">
    <property type="entry name" value="FI18122P1"/>
    <property type="match status" value="1"/>
</dbReference>
<dbReference type="AlphaFoldDB" id="A0A0V0QSH3"/>